<dbReference type="Proteomes" id="UP000214365">
    <property type="component" value="Unassembled WGS sequence"/>
</dbReference>
<comment type="subcellular location">
    <subcellularLocation>
        <location evidence="1 6">Cytoplasm</location>
        <location evidence="1 6">Cytoskeleton</location>
    </subcellularLocation>
</comment>
<evidence type="ECO:0000256" key="1">
    <source>
        <dbReference type="ARBA" id="ARBA00004245"/>
    </source>
</evidence>
<dbReference type="RefSeq" id="XP_020119571.1">
    <property type="nucleotide sequence ID" value="XM_020267405.1"/>
</dbReference>
<dbReference type="AlphaFoldDB" id="A0A225AFQ5"/>
<dbReference type="GO" id="GO:0030041">
    <property type="term" value="P:actin filament polymerization"/>
    <property type="evidence" value="ECO:0007669"/>
    <property type="project" value="InterPro"/>
</dbReference>
<keyword evidence="3 6" id="KW-0963">Cytoplasm</keyword>
<dbReference type="EMBL" id="LFMY01000007">
    <property type="protein sequence ID" value="OKL59450.1"/>
    <property type="molecule type" value="Genomic_DNA"/>
</dbReference>
<comment type="function">
    <text evidence="6">Functions as actin-binding component of the Arp2/3 complex which is involved in regulation of actin polymerization and together with an activating nucleation-promoting factor (NPF) mediates the formation of branched actin networks.</text>
</comment>
<dbReference type="InterPro" id="IPR034666">
    <property type="entry name" value="ARPC2/4"/>
</dbReference>
<organism evidence="7 8">
    <name type="scientific">Talaromyces atroroseus</name>
    <dbReference type="NCBI Taxonomy" id="1441469"/>
    <lineage>
        <taxon>Eukaryota</taxon>
        <taxon>Fungi</taxon>
        <taxon>Dikarya</taxon>
        <taxon>Ascomycota</taxon>
        <taxon>Pezizomycotina</taxon>
        <taxon>Eurotiomycetes</taxon>
        <taxon>Eurotiomycetidae</taxon>
        <taxon>Eurotiales</taxon>
        <taxon>Trichocomaceae</taxon>
        <taxon>Talaromyces</taxon>
        <taxon>Talaromyces sect. Trachyspermi</taxon>
    </lineage>
</organism>
<comment type="subunit">
    <text evidence="6">Component of the Arp2/3 complex.</text>
</comment>
<dbReference type="PANTHER" id="PTHR12058:SF0">
    <property type="entry name" value="ACTIN-RELATED PROTEIN 2_3 COMPLEX SUBUNIT 2"/>
    <property type="match status" value="1"/>
</dbReference>
<dbReference type="GO" id="GO:0051015">
    <property type="term" value="F:actin filament binding"/>
    <property type="evidence" value="ECO:0007669"/>
    <property type="project" value="EnsemblFungi"/>
</dbReference>
<dbReference type="GO" id="GO:0000226">
    <property type="term" value="P:microtubule cytoskeleton organization"/>
    <property type="evidence" value="ECO:0007669"/>
    <property type="project" value="EnsemblFungi"/>
</dbReference>
<keyword evidence="4 6" id="KW-0009">Actin-binding</keyword>
<dbReference type="GO" id="GO:0034314">
    <property type="term" value="P:Arp2/3 complex-mediated actin nucleation"/>
    <property type="evidence" value="ECO:0007669"/>
    <property type="project" value="EnsemblFungi"/>
</dbReference>
<sequence length="320" mass="36943">MLLLDYQNVLIQSLLTERFSGAAPVSIDQVVSDFDGVTFHLSTPESKTKILISITLKCFRELVQYGAQAVLEREYGPYIVSPEAGYDFSVQIDLENLPPSAEEKEDLIRRLSLLKRNVMAAPFERAFDEFAKLSEEASRYTSESAPQGVKEGGEVMAIHYRDEEAIYIKSSHDRVTVIFSTIFREETDRIFGKVFLQEFVDARRRVQTLQNAPQVLFRNDPPLELEGIPGLKNSGDGKYSYITFVLFPRHLTPQRRYDSISHVQTFRDYFHYHIKASKAYIHTRMRKRTADFLQVLNRARPENEERERKTASGRTFRVQG</sequence>
<dbReference type="GO" id="GO:0005885">
    <property type="term" value="C:Arp2/3 protein complex"/>
    <property type="evidence" value="ECO:0007669"/>
    <property type="project" value="EnsemblFungi"/>
</dbReference>
<keyword evidence="5 6" id="KW-0206">Cytoskeleton</keyword>
<comment type="similarity">
    <text evidence="2 6">Belongs to the ARPC2 family.</text>
</comment>
<dbReference type="GO" id="GO:0005200">
    <property type="term" value="F:structural constituent of cytoskeleton"/>
    <property type="evidence" value="ECO:0007669"/>
    <property type="project" value="TreeGrafter"/>
</dbReference>
<dbReference type="STRING" id="1441469.A0A225AFQ5"/>
<dbReference type="GO" id="GO:0005516">
    <property type="term" value="F:calmodulin binding"/>
    <property type="evidence" value="ECO:0007669"/>
    <property type="project" value="EnsemblFungi"/>
</dbReference>
<evidence type="ECO:0000313" key="7">
    <source>
        <dbReference type="EMBL" id="OKL59450.1"/>
    </source>
</evidence>
<dbReference type="PANTHER" id="PTHR12058">
    <property type="entry name" value="ARP2/3 COMPLEX 34 KDA SUBUNIT"/>
    <property type="match status" value="1"/>
</dbReference>
<evidence type="ECO:0000256" key="6">
    <source>
        <dbReference type="RuleBase" id="RU364015"/>
    </source>
</evidence>
<dbReference type="GO" id="GO:0060090">
    <property type="term" value="F:molecular adaptor activity"/>
    <property type="evidence" value="ECO:0007669"/>
    <property type="project" value="EnsemblFungi"/>
</dbReference>
<dbReference type="GeneID" id="31004874"/>
<proteinExistence type="inferred from homology"/>
<dbReference type="GO" id="GO:0044396">
    <property type="term" value="P:actin cortical patch organization"/>
    <property type="evidence" value="ECO:0007669"/>
    <property type="project" value="EnsemblFungi"/>
</dbReference>
<dbReference type="OrthoDB" id="148331at2759"/>
<dbReference type="Pfam" id="PF04045">
    <property type="entry name" value="P34-Arc"/>
    <property type="match status" value="1"/>
</dbReference>
<reference evidence="7 8" key="1">
    <citation type="submission" date="2015-06" db="EMBL/GenBank/DDBJ databases">
        <title>Talaromyces atroroseus IBT 11181 draft genome.</title>
        <authorList>
            <person name="Rasmussen K.B."/>
            <person name="Rasmussen S."/>
            <person name="Petersen B."/>
            <person name="Sicheritz-Ponten T."/>
            <person name="Mortensen U.H."/>
            <person name="Thrane U."/>
        </authorList>
    </citation>
    <scope>NUCLEOTIDE SEQUENCE [LARGE SCALE GENOMIC DNA]</scope>
    <source>
        <strain evidence="7 8">IBT 11181</strain>
    </source>
</reference>
<dbReference type="FunFam" id="3.30.1460.20:FF:000003">
    <property type="entry name" value="Arp2/3 complex 34 kDa subunit"/>
    <property type="match status" value="1"/>
</dbReference>
<keyword evidence="8" id="KW-1185">Reference proteome</keyword>
<comment type="caution">
    <text evidence="7">The sequence shown here is derived from an EMBL/GenBank/DDBJ whole genome shotgun (WGS) entry which is preliminary data.</text>
</comment>
<evidence type="ECO:0000313" key="8">
    <source>
        <dbReference type="Proteomes" id="UP000214365"/>
    </source>
</evidence>
<evidence type="ECO:0000256" key="4">
    <source>
        <dbReference type="ARBA" id="ARBA00023203"/>
    </source>
</evidence>
<evidence type="ECO:0000256" key="2">
    <source>
        <dbReference type="ARBA" id="ARBA00007192"/>
    </source>
</evidence>
<dbReference type="GO" id="GO:0005829">
    <property type="term" value="C:cytosol"/>
    <property type="evidence" value="ECO:0007669"/>
    <property type="project" value="EnsemblFungi"/>
</dbReference>
<dbReference type="SUPFAM" id="SSF69645">
    <property type="entry name" value="Arp2/3 complex subunits"/>
    <property type="match status" value="2"/>
</dbReference>
<gene>
    <name evidence="7" type="ORF">UA08_05118</name>
</gene>
<accession>A0A225AFQ5</accession>
<evidence type="ECO:0000256" key="5">
    <source>
        <dbReference type="ARBA" id="ARBA00023212"/>
    </source>
</evidence>
<dbReference type="GO" id="GO:0072697">
    <property type="term" value="P:protein localization to cell cortex"/>
    <property type="evidence" value="ECO:0007669"/>
    <property type="project" value="EnsemblFungi"/>
</dbReference>
<dbReference type="Gene3D" id="3.30.1460.20">
    <property type="match status" value="2"/>
</dbReference>
<dbReference type="GO" id="GO:0006898">
    <property type="term" value="P:receptor-mediated endocytosis"/>
    <property type="evidence" value="ECO:0007669"/>
    <property type="project" value="EnsemblFungi"/>
</dbReference>
<name>A0A225AFQ5_TALAT</name>
<protein>
    <recommendedName>
        <fullName evidence="6">Arp2/3 complex 34 kDa subunit</fullName>
    </recommendedName>
</protein>
<evidence type="ECO:0000256" key="3">
    <source>
        <dbReference type="ARBA" id="ARBA00022490"/>
    </source>
</evidence>
<dbReference type="FunFam" id="3.30.1460.20:FF:000005">
    <property type="entry name" value="Arp2/3 complex 34 kDa subunit"/>
    <property type="match status" value="1"/>
</dbReference>
<dbReference type="InterPro" id="IPR007188">
    <property type="entry name" value="ARPC2"/>
</dbReference>